<evidence type="ECO:0000256" key="7">
    <source>
        <dbReference type="ARBA" id="ARBA00023027"/>
    </source>
</evidence>
<keyword evidence="4" id="KW-0479">Metal-binding</keyword>
<keyword evidence="5" id="KW-0862">Zinc</keyword>
<dbReference type="InterPro" id="IPR020843">
    <property type="entry name" value="ER"/>
</dbReference>
<accession>A0A409YG60</accession>
<dbReference type="FunCoup" id="A0A409YG60">
    <property type="interactions" value="249"/>
</dbReference>
<evidence type="ECO:0000256" key="5">
    <source>
        <dbReference type="ARBA" id="ARBA00022833"/>
    </source>
</evidence>
<evidence type="ECO:0000256" key="6">
    <source>
        <dbReference type="ARBA" id="ARBA00023002"/>
    </source>
</evidence>
<dbReference type="SMART" id="SM00829">
    <property type="entry name" value="PKS_ER"/>
    <property type="match status" value="1"/>
</dbReference>
<feature type="domain" description="Enoyl reductase (ER)" evidence="8">
    <location>
        <begin position="19"/>
        <end position="371"/>
    </location>
</feature>
<organism evidence="9 10">
    <name type="scientific">Panaeolus cyanescens</name>
    <dbReference type="NCBI Taxonomy" id="181874"/>
    <lineage>
        <taxon>Eukaryota</taxon>
        <taxon>Fungi</taxon>
        <taxon>Dikarya</taxon>
        <taxon>Basidiomycota</taxon>
        <taxon>Agaricomycotina</taxon>
        <taxon>Agaricomycetes</taxon>
        <taxon>Agaricomycetidae</taxon>
        <taxon>Agaricales</taxon>
        <taxon>Agaricineae</taxon>
        <taxon>Galeropsidaceae</taxon>
        <taxon>Panaeolus</taxon>
    </lineage>
</organism>
<evidence type="ECO:0000313" key="10">
    <source>
        <dbReference type="Proteomes" id="UP000284842"/>
    </source>
</evidence>
<dbReference type="InterPro" id="IPR013154">
    <property type="entry name" value="ADH-like_N"/>
</dbReference>
<comment type="cofactor">
    <cofactor evidence="1">
        <name>Zn(2+)</name>
        <dbReference type="ChEBI" id="CHEBI:29105"/>
    </cofactor>
</comment>
<dbReference type="InterPro" id="IPR011032">
    <property type="entry name" value="GroES-like_sf"/>
</dbReference>
<dbReference type="PANTHER" id="PTHR42940">
    <property type="entry name" value="ALCOHOL DEHYDROGENASE 1-RELATED"/>
    <property type="match status" value="1"/>
</dbReference>
<dbReference type="InterPro" id="IPR013149">
    <property type="entry name" value="ADH-like_C"/>
</dbReference>
<dbReference type="GO" id="GO:0046872">
    <property type="term" value="F:metal ion binding"/>
    <property type="evidence" value="ECO:0007669"/>
    <property type="project" value="UniProtKB-KW"/>
</dbReference>
<dbReference type="EMBL" id="NHTK01001195">
    <property type="protein sequence ID" value="PPR02006.1"/>
    <property type="molecule type" value="Genomic_DNA"/>
</dbReference>
<dbReference type="Proteomes" id="UP000284842">
    <property type="component" value="Unassembled WGS sequence"/>
</dbReference>
<comment type="caution">
    <text evidence="9">The sequence shown here is derived from an EMBL/GenBank/DDBJ whole genome shotgun (WGS) entry which is preliminary data.</text>
</comment>
<dbReference type="InParanoid" id="A0A409YG60"/>
<dbReference type="PANTHER" id="PTHR42940:SF3">
    <property type="entry name" value="ALCOHOL DEHYDROGENASE 1-RELATED"/>
    <property type="match status" value="1"/>
</dbReference>
<evidence type="ECO:0000256" key="1">
    <source>
        <dbReference type="ARBA" id="ARBA00001947"/>
    </source>
</evidence>
<evidence type="ECO:0000256" key="3">
    <source>
        <dbReference type="ARBA" id="ARBA00013190"/>
    </source>
</evidence>
<proteinExistence type="inferred from homology"/>
<dbReference type="SUPFAM" id="SSF50129">
    <property type="entry name" value="GroES-like"/>
    <property type="match status" value="1"/>
</dbReference>
<dbReference type="STRING" id="181874.A0A409YG60"/>
<dbReference type="Gene3D" id="3.40.50.720">
    <property type="entry name" value="NAD(P)-binding Rossmann-like Domain"/>
    <property type="match status" value="1"/>
</dbReference>
<dbReference type="AlphaFoldDB" id="A0A409YG60"/>
<dbReference type="EC" id="1.1.1.1" evidence="3"/>
<dbReference type="CDD" id="cd08297">
    <property type="entry name" value="CAD3"/>
    <property type="match status" value="1"/>
</dbReference>
<comment type="similarity">
    <text evidence="2">Belongs to the zinc-containing alcohol dehydrogenase family.</text>
</comment>
<dbReference type="FunFam" id="3.40.50.720:FF:000039">
    <property type="entry name" value="Alcohol dehydrogenase AdhP"/>
    <property type="match status" value="1"/>
</dbReference>
<dbReference type="InterPro" id="IPR036291">
    <property type="entry name" value="NAD(P)-bd_dom_sf"/>
</dbReference>
<dbReference type="Pfam" id="PF00107">
    <property type="entry name" value="ADH_zinc_N"/>
    <property type="match status" value="1"/>
</dbReference>
<keyword evidence="7" id="KW-0520">NAD</keyword>
<dbReference type="OrthoDB" id="1879366at2759"/>
<dbReference type="GO" id="GO:0005737">
    <property type="term" value="C:cytoplasm"/>
    <property type="evidence" value="ECO:0007669"/>
    <property type="project" value="TreeGrafter"/>
</dbReference>
<keyword evidence="10" id="KW-1185">Reference proteome</keyword>
<keyword evidence="6" id="KW-0560">Oxidoreductase</keyword>
<protein>
    <recommendedName>
        <fullName evidence="3">alcohol dehydrogenase</fullName>
        <ecNumber evidence="3">1.1.1.1</ecNumber>
    </recommendedName>
</protein>
<reference evidence="9 10" key="1">
    <citation type="journal article" date="2018" name="Evol. Lett.">
        <title>Horizontal gene cluster transfer increased hallucinogenic mushroom diversity.</title>
        <authorList>
            <person name="Reynolds H.T."/>
            <person name="Vijayakumar V."/>
            <person name="Gluck-Thaler E."/>
            <person name="Korotkin H.B."/>
            <person name="Matheny P.B."/>
            <person name="Slot J.C."/>
        </authorList>
    </citation>
    <scope>NUCLEOTIDE SEQUENCE [LARGE SCALE GENOMIC DNA]</scope>
    <source>
        <strain evidence="9 10">2629</strain>
    </source>
</reference>
<dbReference type="Pfam" id="PF08240">
    <property type="entry name" value="ADH_N"/>
    <property type="match status" value="1"/>
</dbReference>
<dbReference type="GO" id="GO:0004022">
    <property type="term" value="F:alcohol dehydrogenase (NAD+) activity"/>
    <property type="evidence" value="ECO:0007669"/>
    <property type="project" value="UniProtKB-EC"/>
</dbReference>
<evidence type="ECO:0000256" key="2">
    <source>
        <dbReference type="ARBA" id="ARBA00008072"/>
    </source>
</evidence>
<dbReference type="Gene3D" id="3.90.180.10">
    <property type="entry name" value="Medium-chain alcohol dehydrogenases, catalytic domain"/>
    <property type="match status" value="1"/>
</dbReference>
<name>A0A409YG60_9AGAR</name>
<dbReference type="SUPFAM" id="SSF51735">
    <property type="entry name" value="NAD(P)-binding Rossmann-fold domains"/>
    <property type="match status" value="1"/>
</dbReference>
<evidence type="ECO:0000259" key="8">
    <source>
        <dbReference type="SMART" id="SM00829"/>
    </source>
</evidence>
<gene>
    <name evidence="9" type="ORF">CVT24_011129</name>
</gene>
<evidence type="ECO:0000256" key="4">
    <source>
        <dbReference type="ARBA" id="ARBA00022723"/>
    </source>
</evidence>
<sequence>MTNNQIPKTQKAAIVAVEGASVQVKDHPVRDPESLGPGECLVKLHCSGVCHTDLHAALGDWPVKPKTPLIGGHEGVGEIVAIGKNTTNSPVKMGQRVGIKWIADSCLNCVQCRNGHEQNCINVKLSGYTVDGTFQQYVVSWVNAVTPIPDGIESEAAASILCAVSSYPLPPTAPLTNVTTKGLTVYRALKYSETNPHEWVVIPGAGGGLGHLAVQYAKYMGRRVIAIDGGEEKRKLCLSLGADHWIDFTQCKDIVGEIKKVTDGYGAHAAVVTTASTSGYVQAVDYLRDNGHLMAVGLPAKATLDASIFFTVFKSITIHGSYVGNRQDAIEAIDIAASGAVKCHYQMKKLSDIQSVYDDLGKGKIAGRIVLSV</sequence>
<evidence type="ECO:0000313" key="9">
    <source>
        <dbReference type="EMBL" id="PPR02006.1"/>
    </source>
</evidence>